<dbReference type="SUPFAM" id="SSF53335">
    <property type="entry name" value="S-adenosyl-L-methionine-dependent methyltransferases"/>
    <property type="match status" value="1"/>
</dbReference>
<feature type="region of interest" description="Disordered" evidence="2">
    <location>
        <begin position="1"/>
        <end position="144"/>
    </location>
</feature>
<dbReference type="InterPro" id="IPR050851">
    <property type="entry name" value="mRNA_Cap_2O-Ribose_MeTrfase"/>
</dbReference>
<proteinExistence type="predicted"/>
<dbReference type="SMART" id="SM00443">
    <property type="entry name" value="G_patch"/>
    <property type="match status" value="1"/>
</dbReference>
<feature type="compositionally biased region" description="Basic and acidic residues" evidence="2">
    <location>
        <begin position="131"/>
        <end position="140"/>
    </location>
</feature>
<dbReference type="Pfam" id="PF01728">
    <property type="entry name" value="FtsJ"/>
    <property type="match status" value="1"/>
</dbReference>
<feature type="domain" description="RrmJ-type SAM-dependent 2'-O-MTase" evidence="4">
    <location>
        <begin position="306"/>
        <end position="523"/>
    </location>
</feature>
<dbReference type="Gene3D" id="3.40.50.12760">
    <property type="match status" value="1"/>
</dbReference>
<dbReference type="EC" id="2.1.1.57" evidence="1"/>
<dbReference type="EMBL" id="JARBHB010000008">
    <property type="protein sequence ID" value="KAJ8878145.1"/>
    <property type="molecule type" value="Genomic_DNA"/>
</dbReference>
<comment type="subcellular location">
    <subcellularLocation>
        <location evidence="1">Nucleus</location>
    </subcellularLocation>
</comment>
<evidence type="ECO:0000256" key="1">
    <source>
        <dbReference type="RuleBase" id="RU368012"/>
    </source>
</evidence>
<evidence type="ECO:0000256" key="2">
    <source>
        <dbReference type="SAM" id="MobiDB-lite"/>
    </source>
</evidence>
<feature type="compositionally biased region" description="Acidic residues" evidence="2">
    <location>
        <begin position="44"/>
        <end position="53"/>
    </location>
</feature>
<protein>
    <recommendedName>
        <fullName evidence="1">Cap-specific mRNA (nucleoside-2'-O-)-methyltransferase 1</fullName>
        <ecNumber evidence="1">2.1.1.57</ecNumber>
    </recommendedName>
    <alternativeName>
        <fullName evidence="1">Cap1 2'O-ribose methyltransferase 1</fullName>
    </alternativeName>
</protein>
<feature type="compositionally biased region" description="Basic and acidic residues" evidence="2">
    <location>
        <begin position="65"/>
        <end position="74"/>
    </location>
</feature>
<evidence type="ECO:0000313" key="6">
    <source>
        <dbReference type="Proteomes" id="UP001159363"/>
    </source>
</evidence>
<keyword evidence="1" id="KW-0539">Nucleus</keyword>
<comment type="caution">
    <text evidence="5">The sequence shown here is derived from an EMBL/GenBank/DDBJ whole genome shotgun (WGS) entry which is preliminary data.</text>
</comment>
<comment type="catalytic activity">
    <reaction evidence="1">
        <text>a 5'-end (N(7)-methyl 5'-triphosphoguanosine)-ribonucleoside in mRNA + S-adenosyl-L-methionine = a 5'-end (N(7)-methyl 5'-triphosphoguanosine)-(2'-O-methyl-ribonucleoside) in mRNA + S-adenosyl-L-homocysteine + H(+)</text>
        <dbReference type="Rhea" id="RHEA:67020"/>
        <dbReference type="Rhea" id="RHEA-COMP:17167"/>
        <dbReference type="Rhea" id="RHEA-COMP:17168"/>
        <dbReference type="ChEBI" id="CHEBI:15378"/>
        <dbReference type="ChEBI" id="CHEBI:57856"/>
        <dbReference type="ChEBI" id="CHEBI:59789"/>
        <dbReference type="ChEBI" id="CHEBI:156461"/>
        <dbReference type="ChEBI" id="CHEBI:167609"/>
        <dbReference type="EC" id="2.1.1.57"/>
    </reaction>
</comment>
<dbReference type="InterPro" id="IPR002877">
    <property type="entry name" value="RNA_MeTrfase_FtsJ_dom"/>
</dbReference>
<keyword evidence="6" id="KW-1185">Reference proteome</keyword>
<sequence length="921" mass="104377">MAESKFNDGEKRRGKPDANSDEQLYTDREFSLEGLQSTNLSDSSIDDSSDDDMSAGALPSRKRAHSDSSSHDDDVSAGALLSRKHSHSDSSSHDDDVSAGALPSRKRAHSDSSSHDDDVSAGALPSRKRVRSDSSSHDDAEAYTSMTKKMVRYAHTAEPKLEENKAQKMMAKMGYKGGHGLGKHEQGRVAPVELSTQRGRRGLGLHLPGLEPAKLEWNSSMEQISCEEEVMWFNEDPYLDVTYDDMCSFLVIGRKKLTIDDETKFCDPVVLKNVLEGKNVFDNLDGRELMKARSRSNPFETIRGGIFLNRAAMKMANMDAVFDSMFTKPVDELGCSLVGPEELLYFADVCAGPGGFSEYVLWRCGWEAKGFGFTLKGENDFKLSDFYAGHCETFEPHYGVDGAQGDGNIFAPENIDAFRDHVLSQTGRQGVHFMMADGGFSVEGQENIQEILSKELYLCQFIVALCIVREKGHFVCKLFDLFTPFSVGLVYLISKAFQKISIHKPNTSRPANSERYIICKWRRPDFQLEPIRDYLRYIHRKLHDCQQRSDKDVTDVIPLSLLMEEGKFYNYVVTSNNVLGERQIVNLVKIASFCRDPNLLEPLQSEMKQKCLQYWNVPDKARTMPPHVHPDVKFTELLRMTRASIDMAGEEEKLNMENMGTVFQSVYDWHCLVVGPPDEGHHRTLYLGAGRGKVYRLVRSHWCRVEDPVELSPDTLVYAELVVELLGEGMSQRKVSCLHLLDALVLGGRDVASLHITERHALCRKFCRALEKTLRSPATLVRTKELFDLESSSRLFARLAMRQLKGCRSFARRVFLVDNEGHRCFEPGGVLFMKGTRPPWMHCLSKSTGVKYYYNCGNRTSLYDQDRPDDACASFEMSMRQRRVWWWGAGVSVHDKDGQKEDTTKLQRWQLLNFVKNKCSH</sequence>
<evidence type="ECO:0000259" key="3">
    <source>
        <dbReference type="PROSITE" id="PS50174"/>
    </source>
</evidence>
<feature type="domain" description="G-patch" evidence="3">
    <location>
        <begin position="162"/>
        <end position="208"/>
    </location>
</feature>
<reference evidence="5 6" key="1">
    <citation type="submission" date="2023-02" db="EMBL/GenBank/DDBJ databases">
        <title>LHISI_Scaffold_Assembly.</title>
        <authorList>
            <person name="Stuart O.P."/>
            <person name="Cleave R."/>
            <person name="Magrath M.J.L."/>
            <person name="Mikheyev A.S."/>
        </authorList>
    </citation>
    <scope>NUCLEOTIDE SEQUENCE [LARGE SCALE GENOMIC DNA]</scope>
    <source>
        <strain evidence="5">Daus_M_001</strain>
        <tissue evidence="5">Leg muscle</tissue>
    </source>
</reference>
<keyword evidence="1" id="KW-0506">mRNA capping</keyword>
<dbReference type="InterPro" id="IPR029063">
    <property type="entry name" value="SAM-dependent_MTases_sf"/>
</dbReference>
<keyword evidence="1" id="KW-0507">mRNA processing</keyword>
<dbReference type="Proteomes" id="UP001159363">
    <property type="component" value="Chromosome 7"/>
</dbReference>
<dbReference type="PANTHER" id="PTHR16121:SF0">
    <property type="entry name" value="CAP-SPECIFIC MRNA (NUCLEOSIDE-2'-O-)-METHYLTRANSFERASE 1"/>
    <property type="match status" value="1"/>
</dbReference>
<keyword evidence="1" id="KW-0808">Transferase</keyword>
<name>A0ABQ9H1G1_9NEOP</name>
<keyword evidence="1" id="KW-0949">S-adenosyl-L-methionine</keyword>
<feature type="compositionally biased region" description="Basic and acidic residues" evidence="2">
    <location>
        <begin position="87"/>
        <end position="96"/>
    </location>
</feature>
<evidence type="ECO:0000259" key="4">
    <source>
        <dbReference type="PROSITE" id="PS51613"/>
    </source>
</evidence>
<dbReference type="PROSITE" id="PS51613">
    <property type="entry name" value="SAM_MT_RRMJ"/>
    <property type="match status" value="1"/>
</dbReference>
<comment type="function">
    <text evidence="1">S-adenosyl-L-methionine-dependent methyltransferase that mediates RNA cap1 2'-O-ribose methylation to the 5'-cap structure of RNAs. Methylates the ribose of the first nucleotide of a m(7)GpppG-capped mRNA to produce m(7)GpppNmp (cap1).</text>
</comment>
<dbReference type="Pfam" id="PF01585">
    <property type="entry name" value="G-patch"/>
    <property type="match status" value="1"/>
</dbReference>
<dbReference type="InterPro" id="IPR000467">
    <property type="entry name" value="G_patch_dom"/>
</dbReference>
<keyword evidence="1" id="KW-0489">Methyltransferase</keyword>
<organism evidence="5 6">
    <name type="scientific">Dryococelus australis</name>
    <dbReference type="NCBI Taxonomy" id="614101"/>
    <lineage>
        <taxon>Eukaryota</taxon>
        <taxon>Metazoa</taxon>
        <taxon>Ecdysozoa</taxon>
        <taxon>Arthropoda</taxon>
        <taxon>Hexapoda</taxon>
        <taxon>Insecta</taxon>
        <taxon>Pterygota</taxon>
        <taxon>Neoptera</taxon>
        <taxon>Polyneoptera</taxon>
        <taxon>Phasmatodea</taxon>
        <taxon>Verophasmatodea</taxon>
        <taxon>Anareolatae</taxon>
        <taxon>Phasmatidae</taxon>
        <taxon>Eurycanthinae</taxon>
        <taxon>Dryococelus</taxon>
    </lineage>
</organism>
<dbReference type="InterPro" id="IPR025816">
    <property type="entry name" value="RrmJ-type_MeTrfase"/>
</dbReference>
<feature type="compositionally biased region" description="Basic and acidic residues" evidence="2">
    <location>
        <begin position="109"/>
        <end position="118"/>
    </location>
</feature>
<dbReference type="PROSITE" id="PS50174">
    <property type="entry name" value="G_PATCH"/>
    <property type="match status" value="1"/>
</dbReference>
<gene>
    <name evidence="5" type="ORF">PR048_022612</name>
</gene>
<evidence type="ECO:0000313" key="5">
    <source>
        <dbReference type="EMBL" id="KAJ8878145.1"/>
    </source>
</evidence>
<dbReference type="PANTHER" id="PTHR16121">
    <property type="entry name" value="CAP-SPECIFIC MRNA (NUCLEOSIDE-2'-O-)-METHYLTRANSFERASE 1-RELATED"/>
    <property type="match status" value="1"/>
</dbReference>
<feature type="compositionally biased region" description="Basic and acidic residues" evidence="2">
    <location>
        <begin position="1"/>
        <end position="18"/>
    </location>
</feature>
<accession>A0ABQ9H1G1</accession>